<organism evidence="3 4">
    <name type="scientific">Sphingobacterium detergens</name>
    <dbReference type="NCBI Taxonomy" id="1145106"/>
    <lineage>
        <taxon>Bacteria</taxon>
        <taxon>Pseudomonadati</taxon>
        <taxon>Bacteroidota</taxon>
        <taxon>Sphingobacteriia</taxon>
        <taxon>Sphingobacteriales</taxon>
        <taxon>Sphingobacteriaceae</taxon>
        <taxon>Sphingobacterium</taxon>
    </lineage>
</organism>
<feature type="domain" description="F5/8 type C" evidence="1">
    <location>
        <begin position="435"/>
        <end position="585"/>
    </location>
</feature>
<dbReference type="SMART" id="SM01276">
    <property type="entry name" value="M60-like"/>
    <property type="match status" value="1"/>
</dbReference>
<accession>A0A420BKR8</accession>
<keyword evidence="4" id="KW-1185">Reference proteome</keyword>
<dbReference type="Pfam" id="PF13402">
    <property type="entry name" value="Peptidase_M60"/>
    <property type="match status" value="1"/>
</dbReference>
<dbReference type="EMBL" id="RAPY01000001">
    <property type="protein sequence ID" value="RKE57313.1"/>
    <property type="molecule type" value="Genomic_DNA"/>
</dbReference>
<sequence>MLKNAIKLWFLIAVVIFSACQKNVVVMEEVPIDSLAISYDTIQVFNEVPSGTKEAKRLGQRNPASDFTATGFYVAPNETLTIHVEQLEDGSGVPTLFIGTFSRYKAKWNPTVVPLTAGINTIQADEYGGLLYIRYNANDNSAPTGKVQLEFRSGHRPAPHFVLGKTTNAQWQTMLDTWTTAPDVILESNETMLVASRAKALEYRQENQQQLMQTFDEITKAEYAISGIDNSSAQHKENVHKLLMTETDNTDYYMVATWYRTAYISSVMNVVLTVDGARNNGWGPWHELGHMHQQGAWTWDALGEVTVNIYSLAVERKMGHPTSRLTGDNVWVDAMDYLIIPYAEKDFNASSTSLFVRLAMFQQLWLAFGDNFYQTLHKETREEQATFSTREQQMRYFMLKACTISGKNLSAFFRKWGLKVSESVYTEIGNLNLPASAEDLTSKTDDPNWENKWLVVGYTNQETASENGRAANMIDGNAATYWHSRWSSTPGTYPYFIAVDMKKDTTVTGFTFTQRNGPRRVKDIEIQVSPDNINWNSEGQFVLQDVVTPQNIALPAVKSFRYFKLIFKSAFDGTQNAAMAEVKVY</sequence>
<evidence type="ECO:0000313" key="4">
    <source>
        <dbReference type="Proteomes" id="UP000286246"/>
    </source>
</evidence>
<comment type="caution">
    <text evidence="3">The sequence shown here is derived from an EMBL/GenBank/DDBJ whole genome shotgun (WGS) entry which is preliminary data.</text>
</comment>
<dbReference type="InterPro" id="IPR000421">
    <property type="entry name" value="FA58C"/>
</dbReference>
<name>A0A420BKR8_SPHD1</name>
<dbReference type="OrthoDB" id="197688at2"/>
<dbReference type="AlphaFoldDB" id="A0A420BKR8"/>
<evidence type="ECO:0000259" key="2">
    <source>
        <dbReference type="PROSITE" id="PS51723"/>
    </source>
</evidence>
<gene>
    <name evidence="3" type="ORF">DFQ12_2200</name>
</gene>
<dbReference type="PANTHER" id="PTHR15730:SF5">
    <property type="entry name" value="SI:CH211-210B2.2-RELATED"/>
    <property type="match status" value="1"/>
</dbReference>
<dbReference type="InterPro" id="IPR031161">
    <property type="entry name" value="Peptidase_M60_dom"/>
</dbReference>
<dbReference type="Gene3D" id="2.60.120.1250">
    <property type="entry name" value="Peptidase M60, enhancin-like domain 1"/>
    <property type="match status" value="1"/>
</dbReference>
<protein>
    <submittedName>
        <fullName evidence="3">F5/8 type C domain-containing protein</fullName>
    </submittedName>
</protein>
<dbReference type="PANTHER" id="PTHR15730">
    <property type="entry name" value="EXPERIMENTAL AUTOIMMUNE PROSTATITIS ANTIGEN 2-RELATED"/>
    <property type="match status" value="1"/>
</dbReference>
<dbReference type="Pfam" id="PF17291">
    <property type="entry name" value="M60-like_N"/>
    <property type="match status" value="1"/>
</dbReference>
<dbReference type="Pfam" id="PF00754">
    <property type="entry name" value="F5_F8_type_C"/>
    <property type="match status" value="1"/>
</dbReference>
<dbReference type="InterPro" id="IPR035423">
    <property type="entry name" value="M60-like_N"/>
</dbReference>
<dbReference type="Proteomes" id="UP000286246">
    <property type="component" value="Unassembled WGS sequence"/>
</dbReference>
<dbReference type="RefSeq" id="WP_120258882.1">
    <property type="nucleotide sequence ID" value="NZ_RAPY01000001.1"/>
</dbReference>
<dbReference type="InterPro" id="IPR008979">
    <property type="entry name" value="Galactose-bd-like_sf"/>
</dbReference>
<dbReference type="InterPro" id="IPR051244">
    <property type="entry name" value="TCAF"/>
</dbReference>
<evidence type="ECO:0000313" key="3">
    <source>
        <dbReference type="EMBL" id="RKE57313.1"/>
    </source>
</evidence>
<proteinExistence type="predicted"/>
<dbReference type="InterPro" id="IPR042279">
    <property type="entry name" value="Pep_M60_3"/>
</dbReference>
<dbReference type="Gene3D" id="3.40.390.80">
    <property type="entry name" value="Peptidase M60, enhancin-like domain 2"/>
    <property type="match status" value="1"/>
</dbReference>
<dbReference type="Gene3D" id="2.60.120.260">
    <property type="entry name" value="Galactose-binding domain-like"/>
    <property type="match status" value="1"/>
</dbReference>
<evidence type="ECO:0000259" key="1">
    <source>
        <dbReference type="PROSITE" id="PS50022"/>
    </source>
</evidence>
<dbReference type="SUPFAM" id="SSF49785">
    <property type="entry name" value="Galactose-binding domain-like"/>
    <property type="match status" value="1"/>
</dbReference>
<dbReference type="PROSITE" id="PS51723">
    <property type="entry name" value="PEPTIDASE_M60"/>
    <property type="match status" value="1"/>
</dbReference>
<feature type="domain" description="Peptidase M60" evidence="2">
    <location>
        <begin position="65"/>
        <end position="369"/>
    </location>
</feature>
<dbReference type="PROSITE" id="PS51257">
    <property type="entry name" value="PROKAR_LIPOPROTEIN"/>
    <property type="match status" value="1"/>
</dbReference>
<dbReference type="Gene3D" id="1.10.390.30">
    <property type="entry name" value="Peptidase M60, enhancin-like domain 3"/>
    <property type="match status" value="1"/>
</dbReference>
<reference evidence="3 4" key="1">
    <citation type="submission" date="2018-09" db="EMBL/GenBank/DDBJ databases">
        <title>Genomic Encyclopedia of Type Strains, Phase III (KMG-III): the genomes of soil and plant-associated and newly described type strains.</title>
        <authorList>
            <person name="Whitman W."/>
        </authorList>
    </citation>
    <scope>NUCLEOTIDE SEQUENCE [LARGE SCALE GENOMIC DNA]</scope>
    <source>
        <strain evidence="3 4">CECT 7938</strain>
    </source>
</reference>
<dbReference type="PROSITE" id="PS50022">
    <property type="entry name" value="FA58C_3"/>
    <property type="match status" value="1"/>
</dbReference>